<evidence type="ECO:0000313" key="2">
    <source>
        <dbReference type="EMBL" id="CAA9557965.1"/>
    </source>
</evidence>
<dbReference type="EMBL" id="CADCWM010000429">
    <property type="protein sequence ID" value="CAA9557965.1"/>
    <property type="molecule type" value="Genomic_DNA"/>
</dbReference>
<dbReference type="AlphaFoldDB" id="A0A6J4USI1"/>
<feature type="domain" description="VOC" evidence="1">
    <location>
        <begin position="4"/>
        <end position="131"/>
    </location>
</feature>
<dbReference type="PROSITE" id="PS51819">
    <property type="entry name" value="VOC"/>
    <property type="match status" value="1"/>
</dbReference>
<dbReference type="InterPro" id="IPR004360">
    <property type="entry name" value="Glyas_Fos-R_dOase_dom"/>
</dbReference>
<dbReference type="InterPro" id="IPR029068">
    <property type="entry name" value="Glyas_Bleomycin-R_OHBP_Dase"/>
</dbReference>
<dbReference type="Pfam" id="PF00903">
    <property type="entry name" value="Glyoxalase"/>
    <property type="match status" value="1"/>
</dbReference>
<sequence>MQTQLGHIQFNVRPVNLPFYKDLMTFLGWQAIYDGEEMLGVVDKGGVSLWFAGQVKEVSNDYDGPGMNHLAIGAETTADVDGAAAYLAERGVELLFETPRHRPEFSQGDDQTYYQVMFESPDRLLLEVVYTGPKPA</sequence>
<dbReference type="Gene3D" id="3.10.180.10">
    <property type="entry name" value="2,3-Dihydroxybiphenyl 1,2-Dioxygenase, domain 1"/>
    <property type="match status" value="1"/>
</dbReference>
<accession>A0A6J4USI1</accession>
<organism evidence="2">
    <name type="scientific">uncultured Thermomicrobiales bacterium</name>
    <dbReference type="NCBI Taxonomy" id="1645740"/>
    <lineage>
        <taxon>Bacteria</taxon>
        <taxon>Pseudomonadati</taxon>
        <taxon>Thermomicrobiota</taxon>
        <taxon>Thermomicrobia</taxon>
        <taxon>Thermomicrobiales</taxon>
        <taxon>environmental samples</taxon>
    </lineage>
</organism>
<dbReference type="InterPro" id="IPR037523">
    <property type="entry name" value="VOC_core"/>
</dbReference>
<dbReference type="SUPFAM" id="SSF54593">
    <property type="entry name" value="Glyoxalase/Bleomycin resistance protein/Dihydroxybiphenyl dioxygenase"/>
    <property type="match status" value="1"/>
</dbReference>
<name>A0A6J4USI1_9BACT</name>
<evidence type="ECO:0000259" key="1">
    <source>
        <dbReference type="PROSITE" id="PS51819"/>
    </source>
</evidence>
<reference evidence="2" key="1">
    <citation type="submission" date="2020-02" db="EMBL/GenBank/DDBJ databases">
        <authorList>
            <person name="Meier V. D."/>
        </authorList>
    </citation>
    <scope>NUCLEOTIDE SEQUENCE</scope>
    <source>
        <strain evidence="2">AVDCRST_MAG88</strain>
    </source>
</reference>
<protein>
    <recommendedName>
        <fullName evidence="1">VOC domain-containing protein</fullName>
    </recommendedName>
</protein>
<gene>
    <name evidence="2" type="ORF">AVDCRST_MAG88-1264</name>
</gene>
<proteinExistence type="predicted"/>